<feature type="domain" description="PNPLA" evidence="5">
    <location>
        <begin position="33"/>
        <end position="244"/>
    </location>
</feature>
<evidence type="ECO:0000256" key="2">
    <source>
        <dbReference type="ARBA" id="ARBA00022963"/>
    </source>
</evidence>
<dbReference type="KEGG" id="chrb:DK843_11360"/>
<feature type="short sequence motif" description="DGA/G" evidence="4">
    <location>
        <begin position="231"/>
        <end position="233"/>
    </location>
</feature>
<dbReference type="InterPro" id="IPR050301">
    <property type="entry name" value="NTE"/>
</dbReference>
<evidence type="ECO:0000259" key="5">
    <source>
        <dbReference type="PROSITE" id="PS51635"/>
    </source>
</evidence>
<dbReference type="SUPFAM" id="SSF52151">
    <property type="entry name" value="FabD/lysophospholipase-like"/>
    <property type="match status" value="1"/>
</dbReference>
<proteinExistence type="predicted"/>
<feature type="short sequence motif" description="GXSXG" evidence="4">
    <location>
        <begin position="64"/>
        <end position="68"/>
    </location>
</feature>
<dbReference type="GO" id="GO:0016042">
    <property type="term" value="P:lipid catabolic process"/>
    <property type="evidence" value="ECO:0007669"/>
    <property type="project" value="UniProtKB-UniRule"/>
</dbReference>
<sequence>MARNTREPACHVETGVHPSPALPAGHRYQVVALVLQGGGALGAYQAGVYQGLAEAGLHPNWVAGISIGALNAAIIAGNPPDKRAERLEQFWTTISRQPLLPPTPHNLLDDAQALPPPLQGWLGGLEAWRALIEGQNGFFQPRPPWPPHDGGTASFYDTSPLKSTLERLADFDRLNDSGEMRVSVGAVNVESGNFVYFDNARQRLRPEHFMASGALPPGFPAVEIDGEHYWDGGMVSNTPLQPVLSERPRQHSLVFQVDLWNARGELPADLSRVALRQKDIQYSSRTRAITDHMRETQQYRQLLREVMELVPEAARGHPAYRRAAAQACDRLFNVIHLIYQDKPCEGHYKDYQFGARAMREHWAAGLADIRATLARPSWLDMPTPEQPFVSHDVHKRSG</sequence>
<dbReference type="CDD" id="cd07209">
    <property type="entry name" value="Pat_hypo_Ecoli_Z1214_like"/>
    <property type="match status" value="1"/>
</dbReference>
<name>A0A344UHU0_9NEIS</name>
<dbReference type="PROSITE" id="PS51635">
    <property type="entry name" value="PNPLA"/>
    <property type="match status" value="1"/>
</dbReference>
<keyword evidence="3 4" id="KW-0443">Lipid metabolism</keyword>
<dbReference type="Gene3D" id="3.40.1090.10">
    <property type="entry name" value="Cytosolic phospholipase A2 catalytic domain"/>
    <property type="match status" value="2"/>
</dbReference>
<gene>
    <name evidence="6" type="ORF">DK843_11360</name>
</gene>
<keyword evidence="2 4" id="KW-0442">Lipid degradation</keyword>
<dbReference type="AlphaFoldDB" id="A0A344UHU0"/>
<protein>
    <recommendedName>
        <fullName evidence="5">PNPLA domain-containing protein</fullName>
    </recommendedName>
</protein>
<dbReference type="Pfam" id="PF01734">
    <property type="entry name" value="Patatin"/>
    <property type="match status" value="1"/>
</dbReference>
<accession>A0A344UHU0</accession>
<organism evidence="6 7">
    <name type="scientific">Chromobacterium phragmitis</name>
    <dbReference type="NCBI Taxonomy" id="2202141"/>
    <lineage>
        <taxon>Bacteria</taxon>
        <taxon>Pseudomonadati</taxon>
        <taxon>Pseudomonadota</taxon>
        <taxon>Betaproteobacteria</taxon>
        <taxon>Neisseriales</taxon>
        <taxon>Chromobacteriaceae</taxon>
        <taxon>Chromobacterium</taxon>
    </lineage>
</organism>
<keyword evidence="1 4" id="KW-0378">Hydrolase</keyword>
<evidence type="ECO:0000256" key="4">
    <source>
        <dbReference type="PROSITE-ProRule" id="PRU01161"/>
    </source>
</evidence>
<dbReference type="PANTHER" id="PTHR14226">
    <property type="entry name" value="NEUROPATHY TARGET ESTERASE/SWISS CHEESE D.MELANOGASTER"/>
    <property type="match status" value="1"/>
</dbReference>
<evidence type="ECO:0000313" key="7">
    <source>
        <dbReference type="Proteomes" id="UP000252038"/>
    </source>
</evidence>
<dbReference type="InterPro" id="IPR002641">
    <property type="entry name" value="PNPLA_dom"/>
</dbReference>
<dbReference type="InterPro" id="IPR021095">
    <property type="entry name" value="DUF3734"/>
</dbReference>
<feature type="active site" description="Proton acceptor" evidence="4">
    <location>
        <position position="231"/>
    </location>
</feature>
<evidence type="ECO:0000256" key="1">
    <source>
        <dbReference type="ARBA" id="ARBA00022801"/>
    </source>
</evidence>
<evidence type="ECO:0000256" key="3">
    <source>
        <dbReference type="ARBA" id="ARBA00023098"/>
    </source>
</evidence>
<evidence type="ECO:0000313" key="6">
    <source>
        <dbReference type="EMBL" id="AXE34838.1"/>
    </source>
</evidence>
<dbReference type="RefSeq" id="WP_114073294.1">
    <property type="nucleotide sequence ID" value="NZ_CP029554.1"/>
</dbReference>
<dbReference type="Pfam" id="PF12536">
    <property type="entry name" value="DUF3734"/>
    <property type="match status" value="1"/>
</dbReference>
<dbReference type="InterPro" id="IPR016035">
    <property type="entry name" value="Acyl_Trfase/lysoPLipase"/>
</dbReference>
<dbReference type="Proteomes" id="UP000252038">
    <property type="component" value="Chromosome"/>
</dbReference>
<dbReference type="PANTHER" id="PTHR14226:SF57">
    <property type="entry name" value="BLR7027 PROTEIN"/>
    <property type="match status" value="1"/>
</dbReference>
<feature type="active site" description="Nucleophile" evidence="4">
    <location>
        <position position="66"/>
    </location>
</feature>
<reference evidence="6 7" key="1">
    <citation type="submission" date="2018-05" db="EMBL/GenBank/DDBJ databases">
        <title>Genome sequencing, assembly and analysis of the novel insecticidal bacterium, Chromobacterium phragmitis.</title>
        <authorList>
            <person name="Sparks M.E."/>
            <person name="Blackburn M.B."/>
            <person name="Gundersen-Rindal D.E."/>
        </authorList>
    </citation>
    <scope>NUCLEOTIDE SEQUENCE [LARGE SCALE GENOMIC DNA]</scope>
    <source>
        <strain evidence="6">IIBBL 274-1</strain>
    </source>
</reference>
<dbReference type="GO" id="GO:0016787">
    <property type="term" value="F:hydrolase activity"/>
    <property type="evidence" value="ECO:0007669"/>
    <property type="project" value="UniProtKB-UniRule"/>
</dbReference>
<dbReference type="EMBL" id="CP029554">
    <property type="protein sequence ID" value="AXE34838.1"/>
    <property type="molecule type" value="Genomic_DNA"/>
</dbReference>
<feature type="short sequence motif" description="GXGXXG" evidence="4">
    <location>
        <begin position="37"/>
        <end position="42"/>
    </location>
</feature>